<reference evidence="2 3" key="1">
    <citation type="journal article" date="2018" name="Front. Microbiol.">
        <title>Genome-Wide Analysis of Corynespora cassiicola Leaf Fall Disease Putative Effectors.</title>
        <authorList>
            <person name="Lopez D."/>
            <person name="Ribeiro S."/>
            <person name="Label P."/>
            <person name="Fumanal B."/>
            <person name="Venisse J.S."/>
            <person name="Kohler A."/>
            <person name="de Oliveira R.R."/>
            <person name="Labutti K."/>
            <person name="Lipzen A."/>
            <person name="Lail K."/>
            <person name="Bauer D."/>
            <person name="Ohm R.A."/>
            <person name="Barry K.W."/>
            <person name="Spatafora J."/>
            <person name="Grigoriev I.V."/>
            <person name="Martin F.M."/>
            <person name="Pujade-Renaud V."/>
        </authorList>
    </citation>
    <scope>NUCLEOTIDE SEQUENCE [LARGE SCALE GENOMIC DNA]</scope>
    <source>
        <strain evidence="2 3">Philippines</strain>
    </source>
</reference>
<protein>
    <submittedName>
        <fullName evidence="2">MSF1-domain-containing protein</fullName>
    </submittedName>
</protein>
<evidence type="ECO:0000259" key="1">
    <source>
        <dbReference type="PROSITE" id="PS50904"/>
    </source>
</evidence>
<gene>
    <name evidence="2" type="ORF">BS50DRAFT_576659</name>
</gene>
<sequence length="154" mass="17727">MLTSSRQLRTERLITCKQSTPKWINSILGGQDTSLVYETSYVDPTAKKVTMCSMNLTWSDLLNVRETCIYQPSASAPDAKTMFQQRAEITALCGGWQKIKNSIEQFTVERFQQNAVRGKEGFEMVLEMSRKVFAEQREMLRLQQDSKILQEAKF</sequence>
<feature type="domain" description="PRELI/MSF1" evidence="1">
    <location>
        <begin position="1"/>
        <end position="134"/>
    </location>
</feature>
<dbReference type="Pfam" id="PF04707">
    <property type="entry name" value="PRELI"/>
    <property type="match status" value="1"/>
</dbReference>
<keyword evidence="3" id="KW-1185">Reference proteome</keyword>
<name>A0A2T2NFJ8_CORCC</name>
<dbReference type="OrthoDB" id="407630at2759"/>
<accession>A0A2T2NFJ8</accession>
<dbReference type="PANTHER" id="PTHR11158">
    <property type="entry name" value="MSF1/PX19 RELATED"/>
    <property type="match status" value="1"/>
</dbReference>
<evidence type="ECO:0000313" key="3">
    <source>
        <dbReference type="Proteomes" id="UP000240883"/>
    </source>
</evidence>
<dbReference type="GO" id="GO:0005758">
    <property type="term" value="C:mitochondrial intermembrane space"/>
    <property type="evidence" value="ECO:0007669"/>
    <property type="project" value="InterPro"/>
</dbReference>
<dbReference type="InterPro" id="IPR037365">
    <property type="entry name" value="Slowmo/Ups"/>
</dbReference>
<dbReference type="STRING" id="1448308.A0A2T2NFJ8"/>
<evidence type="ECO:0000313" key="2">
    <source>
        <dbReference type="EMBL" id="PSN64036.1"/>
    </source>
</evidence>
<dbReference type="EMBL" id="KZ678139">
    <property type="protein sequence ID" value="PSN64036.1"/>
    <property type="molecule type" value="Genomic_DNA"/>
</dbReference>
<dbReference type="PROSITE" id="PS50904">
    <property type="entry name" value="PRELI_MSF1"/>
    <property type="match status" value="1"/>
</dbReference>
<dbReference type="InterPro" id="IPR006797">
    <property type="entry name" value="PRELI/MSF1_dom"/>
</dbReference>
<proteinExistence type="predicted"/>
<organism evidence="2 3">
    <name type="scientific">Corynespora cassiicola Philippines</name>
    <dbReference type="NCBI Taxonomy" id="1448308"/>
    <lineage>
        <taxon>Eukaryota</taxon>
        <taxon>Fungi</taxon>
        <taxon>Dikarya</taxon>
        <taxon>Ascomycota</taxon>
        <taxon>Pezizomycotina</taxon>
        <taxon>Dothideomycetes</taxon>
        <taxon>Pleosporomycetidae</taxon>
        <taxon>Pleosporales</taxon>
        <taxon>Corynesporascaceae</taxon>
        <taxon>Corynespora</taxon>
    </lineage>
</organism>
<dbReference type="AlphaFoldDB" id="A0A2T2NFJ8"/>
<dbReference type="Proteomes" id="UP000240883">
    <property type="component" value="Unassembled WGS sequence"/>
</dbReference>